<organism evidence="1 2">
    <name type="scientific">Klebsiella variicola (strain 342)</name>
    <name type="common">Klebsiella pneumoniae</name>
    <dbReference type="NCBI Taxonomy" id="507522"/>
    <lineage>
        <taxon>Bacteria</taxon>
        <taxon>Pseudomonadati</taxon>
        <taxon>Pseudomonadota</taxon>
        <taxon>Gammaproteobacteria</taxon>
        <taxon>Enterobacterales</taxon>
        <taxon>Enterobacteriaceae</taxon>
        <taxon>Klebsiella/Raoultella group</taxon>
        <taxon>Klebsiella</taxon>
        <taxon>Klebsiella pneumoniae complex</taxon>
    </lineage>
</organism>
<dbReference type="KEGG" id="kpe:KPK_5402"/>
<dbReference type="AlphaFoldDB" id="B5XYZ3"/>
<reference evidence="1 2" key="1">
    <citation type="journal article" date="2008" name="PLoS Genet.">
        <title>Complete genome sequence of the N2-fixing broad host range endophyte Klebsiella pneumoniae 342 and virulence predictions verified in mice.</title>
        <authorList>
            <person name="Fouts D.E."/>
            <person name="Tyler H.L."/>
            <person name="DeBoy R.T."/>
            <person name="Daugherty S."/>
            <person name="Ren Q."/>
            <person name="Badger J.H."/>
            <person name="Durkin A.S."/>
            <person name="Huot H."/>
            <person name="Shrivastava S."/>
            <person name="Kothari S."/>
            <person name="Dodson R.J."/>
            <person name="Mohamoud Y."/>
            <person name="Khouri H."/>
            <person name="Roesch L.F."/>
            <person name="Krogfelt K.A."/>
            <person name="Struve C."/>
            <person name="Triplett E.W."/>
            <person name="Methe B.A."/>
        </authorList>
    </citation>
    <scope>NUCLEOTIDE SEQUENCE [LARGE SCALE GENOMIC DNA]</scope>
    <source>
        <strain evidence="1 2">342</strain>
    </source>
</reference>
<proteinExistence type="predicted"/>
<protein>
    <submittedName>
        <fullName evidence="1">Uncharacterized protein</fullName>
    </submittedName>
</protein>
<dbReference type="Proteomes" id="UP000001734">
    <property type="component" value="Chromosome"/>
</dbReference>
<dbReference type="EMBL" id="CP000964">
    <property type="protein sequence ID" value="ACI10871.1"/>
    <property type="molecule type" value="Genomic_DNA"/>
</dbReference>
<evidence type="ECO:0000313" key="2">
    <source>
        <dbReference type="Proteomes" id="UP000001734"/>
    </source>
</evidence>
<dbReference type="BioCyc" id="KPNE507522:GI0B-5375-MONOMER"/>
<evidence type="ECO:0000313" key="1">
    <source>
        <dbReference type="EMBL" id="ACI10871.1"/>
    </source>
</evidence>
<dbReference type="HOGENOM" id="CLU_3328967_0_0_6"/>
<name>B5XYZ3_KLEV3</name>
<sequence length="38" mass="4245">MPAVSLTLSNIKDRLQGLNIQALFLLGRINDGNRYICL</sequence>
<accession>B5XYZ3</accession>
<gene>
    <name evidence="1" type="ordered locus">KPK_5402</name>
</gene>